<dbReference type="InterPro" id="IPR017941">
    <property type="entry name" value="Rieske_2Fe-2S"/>
</dbReference>
<dbReference type="NCBIfam" id="TIGR02378">
    <property type="entry name" value="nirD_assim_sml"/>
    <property type="match status" value="1"/>
</dbReference>
<dbReference type="InterPro" id="IPR017881">
    <property type="entry name" value="NirD"/>
</dbReference>
<protein>
    <recommendedName>
        <fullName evidence="7">Rieske domain-containing protein</fullName>
    </recommendedName>
</protein>
<evidence type="ECO:0000259" key="7">
    <source>
        <dbReference type="PROSITE" id="PS51296"/>
    </source>
</evidence>
<feature type="domain" description="Rieske" evidence="7">
    <location>
        <begin position="23"/>
        <end position="131"/>
    </location>
</feature>
<evidence type="ECO:0000256" key="5">
    <source>
        <dbReference type="ARBA" id="ARBA00023014"/>
    </source>
</evidence>
<organism evidence="8 9">
    <name type="scientific">Demequina sediminis</name>
    <dbReference type="NCBI Taxonomy" id="1930058"/>
    <lineage>
        <taxon>Bacteria</taxon>
        <taxon>Bacillati</taxon>
        <taxon>Actinomycetota</taxon>
        <taxon>Actinomycetes</taxon>
        <taxon>Micrococcales</taxon>
        <taxon>Demequinaceae</taxon>
        <taxon>Demequina</taxon>
    </lineage>
</organism>
<dbReference type="RefSeq" id="WP_286215599.1">
    <property type="nucleotide sequence ID" value="NZ_AP027736.1"/>
</dbReference>
<reference evidence="8 9" key="1">
    <citation type="submission" date="2024-02" db="EMBL/GenBank/DDBJ databases">
        <title>Lysinimicrobium sediminis NBRC 112286.</title>
        <authorList>
            <person name="Ichikawa N."/>
            <person name="Katano-Makiyama Y."/>
            <person name="Hidaka K."/>
        </authorList>
    </citation>
    <scope>NUCLEOTIDE SEQUENCE [LARGE SCALE GENOMIC DNA]</scope>
    <source>
        <strain evidence="8 9">NBRC 112286</strain>
    </source>
</reference>
<name>A0ABP9WJ38_9MICO</name>
<dbReference type="Pfam" id="PF13806">
    <property type="entry name" value="Rieske_2"/>
    <property type="match status" value="1"/>
</dbReference>
<evidence type="ECO:0000256" key="3">
    <source>
        <dbReference type="ARBA" id="ARBA00023002"/>
    </source>
</evidence>
<dbReference type="InterPro" id="IPR012748">
    <property type="entry name" value="Rieske-like_NirD"/>
</dbReference>
<evidence type="ECO:0000256" key="6">
    <source>
        <dbReference type="ARBA" id="ARBA00023063"/>
    </source>
</evidence>
<dbReference type="Gene3D" id="2.102.10.10">
    <property type="entry name" value="Rieske [2Fe-2S] iron-sulphur domain"/>
    <property type="match status" value="1"/>
</dbReference>
<sequence length="134" mass="13646">MSATVTPASSVAGPSLAGPSTATVVCDYDRLTPELGVAALVGGEQVALFRLADGSVHAVQNLDPFSGAHVISRGITGDRAGVPTVASPLYKQVFSLIDGACLVTMDKEPVEGHAAHLRVFLVTVEHGKVLVAAA</sequence>
<keyword evidence="9" id="KW-1185">Reference proteome</keyword>
<evidence type="ECO:0000256" key="1">
    <source>
        <dbReference type="ARBA" id="ARBA00022714"/>
    </source>
</evidence>
<proteinExistence type="predicted"/>
<dbReference type="PROSITE" id="PS51296">
    <property type="entry name" value="RIESKE"/>
    <property type="match status" value="1"/>
</dbReference>
<dbReference type="EMBL" id="BAABRR010000014">
    <property type="protein sequence ID" value="GAA5519852.1"/>
    <property type="molecule type" value="Genomic_DNA"/>
</dbReference>
<dbReference type="InterPro" id="IPR036922">
    <property type="entry name" value="Rieske_2Fe-2S_sf"/>
</dbReference>
<keyword evidence="1" id="KW-0001">2Fe-2S</keyword>
<dbReference type="PROSITE" id="PS51300">
    <property type="entry name" value="NIRD"/>
    <property type="match status" value="1"/>
</dbReference>
<dbReference type="PANTHER" id="PTHR40562:SF1">
    <property type="entry name" value="NITRITE REDUCTASE (NADH) SMALL SUBUNIT"/>
    <property type="match status" value="1"/>
</dbReference>
<keyword evidence="2" id="KW-0479">Metal-binding</keyword>
<keyword evidence="4" id="KW-0408">Iron</keyword>
<dbReference type="Proteomes" id="UP001426770">
    <property type="component" value="Unassembled WGS sequence"/>
</dbReference>
<evidence type="ECO:0000313" key="9">
    <source>
        <dbReference type="Proteomes" id="UP001426770"/>
    </source>
</evidence>
<keyword evidence="5" id="KW-0411">Iron-sulfur</keyword>
<accession>A0ABP9WJ38</accession>
<evidence type="ECO:0000256" key="2">
    <source>
        <dbReference type="ARBA" id="ARBA00022723"/>
    </source>
</evidence>
<dbReference type="SUPFAM" id="SSF50022">
    <property type="entry name" value="ISP domain"/>
    <property type="match status" value="1"/>
</dbReference>
<keyword evidence="6" id="KW-0534">Nitrate assimilation</keyword>
<dbReference type="CDD" id="cd03529">
    <property type="entry name" value="Rieske_NirD"/>
    <property type="match status" value="1"/>
</dbReference>
<evidence type="ECO:0000313" key="8">
    <source>
        <dbReference type="EMBL" id="GAA5519852.1"/>
    </source>
</evidence>
<evidence type="ECO:0000256" key="4">
    <source>
        <dbReference type="ARBA" id="ARBA00023004"/>
    </source>
</evidence>
<gene>
    <name evidence="8" type="ORF">Lsed01_02310</name>
</gene>
<comment type="caution">
    <text evidence="8">The sequence shown here is derived from an EMBL/GenBank/DDBJ whole genome shotgun (WGS) entry which is preliminary data.</text>
</comment>
<keyword evidence="3" id="KW-0560">Oxidoreductase</keyword>
<dbReference type="PANTHER" id="PTHR40562">
    <property type="match status" value="1"/>
</dbReference>